<dbReference type="PROSITE" id="PS51782">
    <property type="entry name" value="LYSM"/>
    <property type="match status" value="1"/>
</dbReference>
<accession>A0A919U316</accession>
<gene>
    <name evidence="3" type="ORF">Cch01nite_27360</name>
</gene>
<evidence type="ECO:0000313" key="3">
    <source>
        <dbReference type="EMBL" id="GIG22012.1"/>
    </source>
</evidence>
<name>A0A919U316_9CELL</name>
<evidence type="ECO:0000313" key="4">
    <source>
        <dbReference type="Proteomes" id="UP000632740"/>
    </source>
</evidence>
<feature type="region of interest" description="Disordered" evidence="1">
    <location>
        <begin position="223"/>
        <end position="266"/>
    </location>
</feature>
<reference evidence="3" key="1">
    <citation type="submission" date="2021-01" db="EMBL/GenBank/DDBJ databases">
        <title>Whole genome shotgun sequence of Cellulomonas chitinilytica NBRC 110799.</title>
        <authorList>
            <person name="Komaki H."/>
            <person name="Tamura T."/>
        </authorList>
    </citation>
    <scope>NUCLEOTIDE SEQUENCE</scope>
    <source>
        <strain evidence="3">NBRC 110799</strain>
    </source>
</reference>
<organism evidence="3 4">
    <name type="scientific">Cellulomonas chitinilytica</name>
    <dbReference type="NCBI Taxonomy" id="398759"/>
    <lineage>
        <taxon>Bacteria</taxon>
        <taxon>Bacillati</taxon>
        <taxon>Actinomycetota</taxon>
        <taxon>Actinomycetes</taxon>
        <taxon>Micrococcales</taxon>
        <taxon>Cellulomonadaceae</taxon>
        <taxon>Cellulomonas</taxon>
    </lineage>
</organism>
<proteinExistence type="predicted"/>
<dbReference type="Gene3D" id="3.10.350.10">
    <property type="entry name" value="LysM domain"/>
    <property type="match status" value="1"/>
</dbReference>
<dbReference type="Proteomes" id="UP000632740">
    <property type="component" value="Unassembled WGS sequence"/>
</dbReference>
<evidence type="ECO:0000259" key="2">
    <source>
        <dbReference type="PROSITE" id="PS51782"/>
    </source>
</evidence>
<dbReference type="InterPro" id="IPR018392">
    <property type="entry name" value="LysM"/>
</dbReference>
<feature type="domain" description="LysM" evidence="2">
    <location>
        <begin position="171"/>
        <end position="218"/>
    </location>
</feature>
<dbReference type="InterPro" id="IPR045361">
    <property type="entry name" value="CIS_tube_prot_N"/>
</dbReference>
<dbReference type="Pfam" id="PF19266">
    <property type="entry name" value="CIS_tube"/>
    <property type="match status" value="1"/>
</dbReference>
<dbReference type="InterPro" id="IPR036779">
    <property type="entry name" value="LysM_dom_sf"/>
</dbReference>
<feature type="region of interest" description="Disordered" evidence="1">
    <location>
        <begin position="41"/>
        <end position="63"/>
    </location>
</feature>
<dbReference type="AlphaFoldDB" id="A0A919U316"/>
<keyword evidence="4" id="KW-1185">Reference proteome</keyword>
<comment type="caution">
    <text evidence="3">The sequence shown here is derived from an EMBL/GenBank/DDBJ whole genome shotgun (WGS) entry which is preliminary data.</text>
</comment>
<dbReference type="CDD" id="cd00118">
    <property type="entry name" value="LysM"/>
    <property type="match status" value="1"/>
</dbReference>
<protein>
    <submittedName>
        <fullName evidence="3">Peptidase M23</fullName>
    </submittedName>
</protein>
<evidence type="ECO:0000256" key="1">
    <source>
        <dbReference type="SAM" id="MobiDB-lite"/>
    </source>
</evidence>
<sequence>MHASLKMNEPSTDGALDKAGPSLGEIAFQFNPKELALTKTVSWTRPTTKGTNRASPPQFQGPQPSKLTIEMFFDASDTHDDSVVKNVEKLFECCVPTPTSLAAKKASPPWVQFRWGGLTSFLAYVSTVSAKYTLFTAEGLPIRATCSVTLEELAGAPPKTNPTSGGQAPHREHVLVSGDTLPAIAYREYGDPGLWRAVAAANGIDDPTRLRPGGRLLLPAQSDLLHDPGRRSGPVEQAPPSTPSGPVEQPTAGLPARTLEVADAVR</sequence>
<dbReference type="EMBL" id="BONK01000009">
    <property type="protein sequence ID" value="GIG22012.1"/>
    <property type="molecule type" value="Genomic_DNA"/>
</dbReference>